<accession>A0ABT9W312</accession>
<evidence type="ECO:0000256" key="2">
    <source>
        <dbReference type="ARBA" id="ARBA00022448"/>
    </source>
</evidence>
<dbReference type="RefSeq" id="WP_307396700.1">
    <property type="nucleotide sequence ID" value="NZ_BAAADK010000032.1"/>
</dbReference>
<dbReference type="PIRSF" id="PIRSF002741">
    <property type="entry name" value="MppA"/>
    <property type="match status" value="1"/>
</dbReference>
<evidence type="ECO:0000313" key="7">
    <source>
        <dbReference type="EMBL" id="MDQ0167632.1"/>
    </source>
</evidence>
<keyword evidence="8" id="KW-1185">Reference proteome</keyword>
<evidence type="ECO:0000256" key="3">
    <source>
        <dbReference type="ARBA" id="ARBA00022729"/>
    </source>
</evidence>
<keyword evidence="2" id="KW-0813">Transport</keyword>
<reference evidence="7 8" key="1">
    <citation type="submission" date="2023-07" db="EMBL/GenBank/DDBJ databases">
        <title>Genomic Encyclopedia of Type Strains, Phase IV (KMG-IV): sequencing the most valuable type-strain genomes for metagenomic binning, comparative biology and taxonomic classification.</title>
        <authorList>
            <person name="Goeker M."/>
        </authorList>
    </citation>
    <scope>NUCLEOTIDE SEQUENCE [LARGE SCALE GENOMIC DNA]</scope>
    <source>
        <strain evidence="7 8">DSM 12751</strain>
    </source>
</reference>
<proteinExistence type="inferred from homology"/>
<name>A0ABT9W312_9BACI</name>
<dbReference type="Proteomes" id="UP001235840">
    <property type="component" value="Unassembled WGS sequence"/>
</dbReference>
<sequence length="545" mass="60129">MRSSKKSVWMLSLLLLLSLVLIAACSNNDGGSSEAPETNAPDDSATGEDDVVEETTGGDLIIATKSEIVGLDPHTSNDVPSSNIAYNIYESLVYFDENDELQPLLAESWDQIDELTLEFTLKQGVKFHDDTDFNAEVVKANIERILDPATASQRLFLYEMVTEVNVIDEYTVQIVTEYPFAPLLPHLAHSAGGMISLDAIEKDREAVASGQNPGSHISSNPVGTGYFKFDYWTTGEEVKLVRNDNYWGEHAKVDSVTFKVVGEELTRLTELETGYVHIAEQMQPSDITRIQGLPNAGLNETPQTSLSYIAFNTQKEPFTDVRVRQAISMAIDPAQIIDGILYGAGIPAVGPLAQSVLGYDASVTPLEYDIEGAKALLAEAGYADGFSTTIWTNDSATRVQTAEYLQSALRELNIDVSVEIVEWATYLEDTSAGKHDMFILGWSTPTSDADYAMYALFHSKNHGSTGNRTFLTDAELDDLLDRGRQEVDPDARLAIYKEAQERLVEIAPMVYTHYTILLTGISDSVHDFWVTPNGIFRLQNVYISE</sequence>
<dbReference type="EMBL" id="JAUSTY010000018">
    <property type="protein sequence ID" value="MDQ0167632.1"/>
    <property type="molecule type" value="Genomic_DNA"/>
</dbReference>
<dbReference type="Pfam" id="PF00496">
    <property type="entry name" value="SBP_bac_5"/>
    <property type="match status" value="1"/>
</dbReference>
<keyword evidence="3 5" id="KW-0732">Signal</keyword>
<dbReference type="CDD" id="cd08499">
    <property type="entry name" value="PBP2_Ylib_like"/>
    <property type="match status" value="1"/>
</dbReference>
<dbReference type="SUPFAM" id="SSF53850">
    <property type="entry name" value="Periplasmic binding protein-like II"/>
    <property type="match status" value="1"/>
</dbReference>
<feature type="signal peptide" evidence="5">
    <location>
        <begin position="1"/>
        <end position="23"/>
    </location>
</feature>
<dbReference type="Gene3D" id="3.40.190.10">
    <property type="entry name" value="Periplasmic binding protein-like II"/>
    <property type="match status" value="1"/>
</dbReference>
<dbReference type="InterPro" id="IPR030678">
    <property type="entry name" value="Peptide/Ni-bd"/>
</dbReference>
<evidence type="ECO:0000259" key="6">
    <source>
        <dbReference type="Pfam" id="PF00496"/>
    </source>
</evidence>
<dbReference type="Gene3D" id="3.10.105.10">
    <property type="entry name" value="Dipeptide-binding Protein, Domain 3"/>
    <property type="match status" value="1"/>
</dbReference>
<dbReference type="InterPro" id="IPR039424">
    <property type="entry name" value="SBP_5"/>
</dbReference>
<comment type="similarity">
    <text evidence="1">Belongs to the bacterial solute-binding protein 5 family.</text>
</comment>
<dbReference type="PROSITE" id="PS51257">
    <property type="entry name" value="PROKAR_LIPOPROTEIN"/>
    <property type="match status" value="1"/>
</dbReference>
<dbReference type="InterPro" id="IPR000914">
    <property type="entry name" value="SBP_5_dom"/>
</dbReference>
<evidence type="ECO:0000256" key="5">
    <source>
        <dbReference type="SAM" id="SignalP"/>
    </source>
</evidence>
<gene>
    <name evidence="7" type="ORF">J2S11_003559</name>
</gene>
<protein>
    <submittedName>
        <fullName evidence="7">Peptide/nickel transport system substrate-binding protein</fullName>
    </submittedName>
</protein>
<dbReference type="PANTHER" id="PTHR30290">
    <property type="entry name" value="PERIPLASMIC BINDING COMPONENT OF ABC TRANSPORTER"/>
    <property type="match status" value="1"/>
</dbReference>
<evidence type="ECO:0000256" key="1">
    <source>
        <dbReference type="ARBA" id="ARBA00005695"/>
    </source>
</evidence>
<comment type="caution">
    <text evidence="7">The sequence shown here is derived from an EMBL/GenBank/DDBJ whole genome shotgun (WGS) entry which is preliminary data.</text>
</comment>
<dbReference type="PANTHER" id="PTHR30290:SF9">
    <property type="entry name" value="OLIGOPEPTIDE-BINDING PROTEIN APPA"/>
    <property type="match status" value="1"/>
</dbReference>
<evidence type="ECO:0000313" key="8">
    <source>
        <dbReference type="Proteomes" id="UP001235840"/>
    </source>
</evidence>
<evidence type="ECO:0000256" key="4">
    <source>
        <dbReference type="SAM" id="MobiDB-lite"/>
    </source>
</evidence>
<feature type="domain" description="Solute-binding protein family 5" evidence="6">
    <location>
        <begin position="100"/>
        <end position="462"/>
    </location>
</feature>
<organism evidence="7 8">
    <name type="scientific">Caldalkalibacillus horti</name>
    <dbReference type="NCBI Taxonomy" id="77523"/>
    <lineage>
        <taxon>Bacteria</taxon>
        <taxon>Bacillati</taxon>
        <taxon>Bacillota</taxon>
        <taxon>Bacilli</taxon>
        <taxon>Bacillales</taxon>
        <taxon>Bacillaceae</taxon>
        <taxon>Caldalkalibacillus</taxon>
    </lineage>
</organism>
<feature type="region of interest" description="Disordered" evidence="4">
    <location>
        <begin position="30"/>
        <end position="51"/>
    </location>
</feature>
<dbReference type="Gene3D" id="3.90.76.10">
    <property type="entry name" value="Dipeptide-binding Protein, Domain 1"/>
    <property type="match status" value="1"/>
</dbReference>
<feature type="chain" id="PRO_5045923792" evidence="5">
    <location>
        <begin position="24"/>
        <end position="545"/>
    </location>
</feature>